<keyword evidence="4" id="KW-0472">Membrane</keyword>
<reference evidence="5 6" key="1">
    <citation type="submission" date="2017-08" db="EMBL/GenBank/DDBJ databases">
        <authorList>
            <person name="de Groot N.N."/>
        </authorList>
    </citation>
    <scope>NUCLEOTIDE SEQUENCE [LARGE SCALE GENOMIC DNA]</scope>
    <source>
        <strain evidence="5 6">USBA 855</strain>
    </source>
</reference>
<dbReference type="GO" id="GO:0016020">
    <property type="term" value="C:membrane"/>
    <property type="evidence" value="ECO:0007669"/>
    <property type="project" value="UniProtKB-SubCell"/>
</dbReference>
<dbReference type="RefSeq" id="WP_097023327.1">
    <property type="nucleotide sequence ID" value="NZ_OBQJ01000006.1"/>
</dbReference>
<gene>
    <name evidence="5" type="ORF">SAMN05421509_106249</name>
</gene>
<proteinExistence type="predicted"/>
<evidence type="ECO:0000256" key="2">
    <source>
        <dbReference type="ARBA" id="ARBA00022676"/>
    </source>
</evidence>
<evidence type="ECO:0000256" key="1">
    <source>
        <dbReference type="ARBA" id="ARBA00004370"/>
    </source>
</evidence>
<dbReference type="Proteomes" id="UP000219023">
    <property type="component" value="Unassembled WGS sequence"/>
</dbReference>
<dbReference type="EMBL" id="OBQJ01000006">
    <property type="protein sequence ID" value="SOC56264.1"/>
    <property type="molecule type" value="Genomic_DNA"/>
</dbReference>
<comment type="subcellular location">
    <subcellularLocation>
        <location evidence="1">Membrane</location>
    </subcellularLocation>
</comment>
<accession>A0A285VQB2</accession>
<evidence type="ECO:0000256" key="3">
    <source>
        <dbReference type="ARBA" id="ARBA00022679"/>
    </source>
</evidence>
<keyword evidence="3 5" id="KW-0808">Transferase</keyword>
<sequence length="358" mass="41225">MQINTITLPEGMALERSSSPHSSLKEYEKPFFDAKTVFYDVFVDKQAGCLLAVGPPALNLESYLQRLVLRINGTATRFQLHEYGEYKLSILKASVPEGDEYDVAFAFPDFTQTLKLTALELPKHKRVLAAISKNNDIEWVAYWVDFYKSRYGIEDIYIYDNGSDNVVELEQALAGKAHVIRWNFPFGPPRKTVNMFAQVGALNHCLHRFVKHGVLFNFDIDELLIADRAAIDARLQKKGVVYFNSFLVPYQDPGKAQFTHADFLYRSPKVKETARKFVCRADAVDVISYHNTWSWWRVPFLNKLRRNKAEKLLLEDGYFLHFMGISNKQEPGLQRFKEESLESLVYDDAHVMTPQPAH</sequence>
<dbReference type="Pfam" id="PF01697">
    <property type="entry name" value="Glyco_transf_92"/>
    <property type="match status" value="1"/>
</dbReference>
<dbReference type="OrthoDB" id="4405067at2"/>
<name>A0A285VQB2_9GAMM</name>
<evidence type="ECO:0000313" key="6">
    <source>
        <dbReference type="Proteomes" id="UP000219023"/>
    </source>
</evidence>
<dbReference type="AlphaFoldDB" id="A0A285VQB2"/>
<keyword evidence="2" id="KW-0328">Glycosyltransferase</keyword>
<dbReference type="InterPro" id="IPR008166">
    <property type="entry name" value="Glyco_transf_92"/>
</dbReference>
<evidence type="ECO:0000256" key="4">
    <source>
        <dbReference type="ARBA" id="ARBA00023136"/>
    </source>
</evidence>
<organism evidence="5 6">
    <name type="scientific">Chromohalobacter canadensis</name>
    <dbReference type="NCBI Taxonomy" id="141389"/>
    <lineage>
        <taxon>Bacteria</taxon>
        <taxon>Pseudomonadati</taxon>
        <taxon>Pseudomonadota</taxon>
        <taxon>Gammaproteobacteria</taxon>
        <taxon>Oceanospirillales</taxon>
        <taxon>Halomonadaceae</taxon>
        <taxon>Chromohalobacter</taxon>
    </lineage>
</organism>
<dbReference type="GO" id="GO:0016757">
    <property type="term" value="F:glycosyltransferase activity"/>
    <property type="evidence" value="ECO:0007669"/>
    <property type="project" value="UniProtKB-KW"/>
</dbReference>
<evidence type="ECO:0000313" key="5">
    <source>
        <dbReference type="EMBL" id="SOC56264.1"/>
    </source>
</evidence>
<protein>
    <submittedName>
        <fullName evidence="5">Glycosyltransferase family 92</fullName>
    </submittedName>
</protein>